<evidence type="ECO:0000313" key="4">
    <source>
        <dbReference type="Proteomes" id="UP000447434"/>
    </source>
</evidence>
<comment type="caution">
    <text evidence="3">The sequence shown here is derived from an EMBL/GenBank/DDBJ whole genome shotgun (WGS) entry which is preliminary data.</text>
</comment>
<dbReference type="GO" id="GO:0000145">
    <property type="term" value="C:exocyst"/>
    <property type="evidence" value="ECO:0007669"/>
    <property type="project" value="UniProtKB-UniRule"/>
</dbReference>
<reference evidence="4" key="1">
    <citation type="journal article" date="2020" name="Nat. Commun.">
        <title>Genome sequence of the cluster root forming white lupin.</title>
        <authorList>
            <person name="Hufnagel B."/>
            <person name="Marques A."/>
            <person name="Soriano A."/>
            <person name="Marques L."/>
            <person name="Divol F."/>
            <person name="Doumas P."/>
            <person name="Sallet E."/>
            <person name="Mancinotti D."/>
            <person name="Carrere S."/>
            <person name="Marande W."/>
            <person name="Arribat S."/>
            <person name="Keller J."/>
            <person name="Huneau C."/>
            <person name="Blein T."/>
            <person name="Aime D."/>
            <person name="Laguerre M."/>
            <person name="Taylor J."/>
            <person name="Schubert V."/>
            <person name="Nelson M."/>
            <person name="Geu-Flores F."/>
            <person name="Crespi M."/>
            <person name="Gallardo-Guerrero K."/>
            <person name="Delaux P.-M."/>
            <person name="Salse J."/>
            <person name="Berges H."/>
            <person name="Guyot R."/>
            <person name="Gouzy J."/>
            <person name="Peret B."/>
        </authorList>
    </citation>
    <scope>NUCLEOTIDE SEQUENCE [LARGE SCALE GENOMIC DNA]</scope>
    <source>
        <strain evidence="4">cv. Amiga</strain>
    </source>
</reference>
<dbReference type="GO" id="GO:0015031">
    <property type="term" value="P:protein transport"/>
    <property type="evidence" value="ECO:0007669"/>
    <property type="project" value="UniProtKB-KW"/>
</dbReference>
<feature type="region of interest" description="Disordered" evidence="2">
    <location>
        <begin position="153"/>
        <end position="175"/>
    </location>
</feature>
<keyword evidence="1" id="KW-0653">Protein transport</keyword>
<evidence type="ECO:0000313" key="3">
    <source>
        <dbReference type="EMBL" id="KAE9611393.1"/>
    </source>
</evidence>
<comment type="function">
    <text evidence="1">Component of the exocyst complex involved in the docking of exocytic vesicles with fusion sites on the plasma membrane.</text>
</comment>
<organism evidence="3 4">
    <name type="scientific">Lupinus albus</name>
    <name type="common">White lupine</name>
    <name type="synonym">Lupinus termis</name>
    <dbReference type="NCBI Taxonomy" id="3870"/>
    <lineage>
        <taxon>Eukaryota</taxon>
        <taxon>Viridiplantae</taxon>
        <taxon>Streptophyta</taxon>
        <taxon>Embryophyta</taxon>
        <taxon>Tracheophyta</taxon>
        <taxon>Spermatophyta</taxon>
        <taxon>Magnoliopsida</taxon>
        <taxon>eudicotyledons</taxon>
        <taxon>Gunneridae</taxon>
        <taxon>Pentapetalae</taxon>
        <taxon>rosids</taxon>
        <taxon>fabids</taxon>
        <taxon>Fabales</taxon>
        <taxon>Fabaceae</taxon>
        <taxon>Papilionoideae</taxon>
        <taxon>50 kb inversion clade</taxon>
        <taxon>genistoids sensu lato</taxon>
        <taxon>core genistoids</taxon>
        <taxon>Genisteae</taxon>
        <taxon>Lupinus</taxon>
    </lineage>
</organism>
<dbReference type="EMBL" id="WOCE01000006">
    <property type="protein sequence ID" value="KAE9611393.1"/>
    <property type="molecule type" value="Genomic_DNA"/>
</dbReference>
<evidence type="ECO:0000256" key="2">
    <source>
        <dbReference type="SAM" id="MobiDB-lite"/>
    </source>
</evidence>
<dbReference type="PANTHER" id="PTHR13043:SF1">
    <property type="entry name" value="EXOCYST COMPLEX COMPONENT 2"/>
    <property type="match status" value="1"/>
</dbReference>
<comment type="subunit">
    <text evidence="1">Component of the exocyst complex.</text>
</comment>
<proteinExistence type="inferred from homology"/>
<keyword evidence="1" id="KW-0268">Exocytosis</keyword>
<dbReference type="InterPro" id="IPR029175">
    <property type="entry name" value="EXOC2/Sec5"/>
</dbReference>
<protein>
    <recommendedName>
        <fullName evidence="1">Exocyst complex component SEC5</fullName>
    </recommendedName>
</protein>
<keyword evidence="1" id="KW-0813">Transport</keyword>
<dbReference type="AlphaFoldDB" id="A0A6A4QCQ8"/>
<name>A0A6A4QCQ8_LUPAL</name>
<accession>A0A6A4QCQ8</accession>
<dbReference type="Proteomes" id="UP000447434">
    <property type="component" value="Chromosome 6"/>
</dbReference>
<dbReference type="GO" id="GO:0006893">
    <property type="term" value="P:Golgi to plasma membrane transport"/>
    <property type="evidence" value="ECO:0007669"/>
    <property type="project" value="UniProtKB-UniRule"/>
</dbReference>
<dbReference type="GO" id="GO:0006887">
    <property type="term" value="P:exocytosis"/>
    <property type="evidence" value="ECO:0007669"/>
    <property type="project" value="UniProtKB-KW"/>
</dbReference>
<gene>
    <name evidence="3" type="ORF">Lalb_Chr06g0162011</name>
</gene>
<sequence length="241" mass="27275">MYMYIVKREWVEFMGSSCFLARRVREMRETRSAPVAQKFAHKIERKGSAVGRKGLTYLQSFPRGMECVDPLGLGQRNFIKHRNLESKVGSLESNPCKAWQPSIESLTSKLCKSLLEYFETILNPYFTSDARDSLKSLQGLLLEKATETVTDAIDHPEHNRRATRGSEDALADDKQQGTTISPDELIALAQQYSTEFLQAELERTRINTACFSESIPLDSVPEPAKSLCCLQELNGFSKQKQ</sequence>
<dbReference type="OrthoDB" id="1661405at2759"/>
<keyword evidence="4" id="KW-1185">Reference proteome</keyword>
<comment type="similarity">
    <text evidence="1">Belongs to the SEC5 family.</text>
</comment>
<evidence type="ECO:0000256" key="1">
    <source>
        <dbReference type="RuleBase" id="RU365069"/>
    </source>
</evidence>
<dbReference type="PANTHER" id="PTHR13043">
    <property type="entry name" value="EXOCYST COMPLEX COMPONENT SEC5"/>
    <property type="match status" value="1"/>
</dbReference>